<dbReference type="RefSeq" id="WP_092725484.1">
    <property type="nucleotide sequence ID" value="NZ_FNGW01000004.1"/>
</dbReference>
<evidence type="ECO:0000313" key="2">
    <source>
        <dbReference type="Proteomes" id="UP000199068"/>
    </source>
</evidence>
<sequence>METLFIDGKKISTEKELHEYLKDKLKKEHNINLDEINQDDISRGKKKKPVQPQGPRQVYLKYMFPYKIELNSGCKQMIFGVLVDAHGHPVRNAMIEFEISDYDLGTMSFSPAISFGDGCFFTTFIAECPGRGCLKLTAVGTTLNKEIPICVYNTSCY</sequence>
<keyword evidence="2" id="KW-1185">Reference proteome</keyword>
<dbReference type="EMBL" id="FNGW01000004">
    <property type="protein sequence ID" value="SDL91829.1"/>
    <property type="molecule type" value="Genomic_DNA"/>
</dbReference>
<dbReference type="AlphaFoldDB" id="A0A1G9NZK0"/>
<evidence type="ECO:0000313" key="1">
    <source>
        <dbReference type="EMBL" id="SDL91829.1"/>
    </source>
</evidence>
<dbReference type="Proteomes" id="UP000199068">
    <property type="component" value="Unassembled WGS sequence"/>
</dbReference>
<reference evidence="1 2" key="1">
    <citation type="submission" date="2016-10" db="EMBL/GenBank/DDBJ databases">
        <authorList>
            <person name="de Groot N.N."/>
        </authorList>
    </citation>
    <scope>NUCLEOTIDE SEQUENCE [LARGE SCALE GENOMIC DNA]</scope>
    <source>
        <strain evidence="1 2">DSM 797</strain>
    </source>
</reference>
<organism evidence="1 2">
    <name type="scientific">Romboutsia lituseburensis DSM 797</name>
    <dbReference type="NCBI Taxonomy" id="1121325"/>
    <lineage>
        <taxon>Bacteria</taxon>
        <taxon>Bacillati</taxon>
        <taxon>Bacillota</taxon>
        <taxon>Clostridia</taxon>
        <taxon>Peptostreptococcales</taxon>
        <taxon>Peptostreptococcaceae</taxon>
        <taxon>Romboutsia</taxon>
    </lineage>
</organism>
<gene>
    <name evidence="1" type="ORF">SAMN04515677_104146</name>
</gene>
<proteinExistence type="predicted"/>
<protein>
    <submittedName>
        <fullName evidence="1">Uncharacterized protein</fullName>
    </submittedName>
</protein>
<name>A0A1G9NZK0_9FIRM</name>
<accession>A0A1G9NZK0</accession>